<gene>
    <name evidence="3" type="ordered locus">Spro_4720</name>
</gene>
<dbReference type="InterPro" id="IPR057010">
    <property type="entry name" value="MrpH_C"/>
</dbReference>
<accession>A8GL23</accession>
<dbReference type="InterPro" id="IPR036937">
    <property type="entry name" value="Adhesion_dom_fimbrial_sf"/>
</dbReference>
<keyword evidence="1" id="KW-0732">Signal</keyword>
<reference evidence="3" key="1">
    <citation type="submission" date="2007-09" db="EMBL/GenBank/DDBJ databases">
        <title>Complete sequence of chromosome of Serratia proteamaculans 568.</title>
        <authorList>
            <consortium name="US DOE Joint Genome Institute"/>
            <person name="Copeland A."/>
            <person name="Lucas S."/>
            <person name="Lapidus A."/>
            <person name="Barry K."/>
            <person name="Glavina del Rio T."/>
            <person name="Dalin E."/>
            <person name="Tice H."/>
            <person name="Pitluck S."/>
            <person name="Chain P."/>
            <person name="Malfatti S."/>
            <person name="Shin M."/>
            <person name="Vergez L."/>
            <person name="Schmutz J."/>
            <person name="Larimer F."/>
            <person name="Land M."/>
            <person name="Hauser L."/>
            <person name="Kyrpides N."/>
            <person name="Kim E."/>
            <person name="Taghavi S."/>
            <person name="Newman L."/>
            <person name="Vangronsveld J."/>
            <person name="van der Lelie D."/>
            <person name="Richardson P."/>
        </authorList>
    </citation>
    <scope>NUCLEOTIDE SEQUENCE [LARGE SCALE GENOMIC DNA]</scope>
    <source>
        <strain evidence="3">568</strain>
    </source>
</reference>
<dbReference type="Pfam" id="PF24223">
    <property type="entry name" value="MrpH_C"/>
    <property type="match status" value="1"/>
</dbReference>
<feature type="domain" description="Fimbrial adhesin MrpH C-terminal" evidence="2">
    <location>
        <begin position="165"/>
        <end position="267"/>
    </location>
</feature>
<dbReference type="Gene3D" id="2.60.40.1090">
    <property type="entry name" value="Fimbrial-type adhesion domain"/>
    <property type="match status" value="1"/>
</dbReference>
<dbReference type="GO" id="GO:0007155">
    <property type="term" value="P:cell adhesion"/>
    <property type="evidence" value="ECO:0007669"/>
    <property type="project" value="InterPro"/>
</dbReference>
<feature type="chain" id="PRO_5002723077" description="Fimbrial adhesin MrpH C-terminal domain-containing protein" evidence="1">
    <location>
        <begin position="19"/>
        <end position="270"/>
    </location>
</feature>
<name>A8GL23_SERP5</name>
<dbReference type="AlphaFoldDB" id="A8GL23"/>
<dbReference type="STRING" id="399741.Spro_4720"/>
<evidence type="ECO:0000313" key="3">
    <source>
        <dbReference type="EMBL" id="ABV43813.1"/>
    </source>
</evidence>
<proteinExistence type="predicted"/>
<dbReference type="eggNOG" id="ENOG5033BCI">
    <property type="taxonomic scope" value="Bacteria"/>
</dbReference>
<dbReference type="EMBL" id="CP000826">
    <property type="protein sequence ID" value="ABV43813.1"/>
    <property type="molecule type" value="Genomic_DNA"/>
</dbReference>
<protein>
    <recommendedName>
        <fullName evidence="2">Fimbrial adhesin MrpH C-terminal domain-containing protein</fullName>
    </recommendedName>
</protein>
<sequence precursor="true">MMNYYLLVFSLVSGVTSASQYPIVTSVQTKIMSSKTANYTGTFSVMDIGAAADVPVPAGWTVGIAHRHDAFPGGIDVVRMKGASDACDSYGCSIIAQSNMTLGQAAMSAYRKWGVNSFSIDHSGEGNGGECIGFLASATPNSSHWGGAIMPPGSCIYAPPGQDWCKIITPEITFNHGVLSFSDAAGHSRSTQVNINCTVGTTVKLRLLNNESFIDLKNGLRGDIFIEGKPPTVNLKLQTGNNTVNMSDKLSGEIKPGSFYGASVLVIEPI</sequence>
<dbReference type="KEGG" id="spe:Spro_4720"/>
<feature type="signal peptide" evidence="1">
    <location>
        <begin position="1"/>
        <end position="18"/>
    </location>
</feature>
<evidence type="ECO:0000256" key="1">
    <source>
        <dbReference type="SAM" id="SignalP"/>
    </source>
</evidence>
<dbReference type="HOGENOM" id="CLU_1084615_0_0_6"/>
<organism evidence="3">
    <name type="scientific">Serratia proteamaculans (strain 568)</name>
    <dbReference type="NCBI Taxonomy" id="399741"/>
    <lineage>
        <taxon>Bacteria</taxon>
        <taxon>Pseudomonadati</taxon>
        <taxon>Pseudomonadota</taxon>
        <taxon>Gammaproteobacteria</taxon>
        <taxon>Enterobacterales</taxon>
        <taxon>Yersiniaceae</taxon>
        <taxon>Serratia</taxon>
    </lineage>
</organism>
<evidence type="ECO:0000259" key="2">
    <source>
        <dbReference type="Pfam" id="PF24223"/>
    </source>
</evidence>
<dbReference type="GO" id="GO:0009289">
    <property type="term" value="C:pilus"/>
    <property type="evidence" value="ECO:0007669"/>
    <property type="project" value="InterPro"/>
</dbReference>